<dbReference type="Proteomes" id="UP000292423">
    <property type="component" value="Unassembled WGS sequence"/>
</dbReference>
<sequence length="89" mass="9910">MSHLSFQNNSYKYVIYDDIAKLPPYGQNNTEEMAGVYIIKENKILNAVTCLHPGKIGMSLSRAGIEEGEKEVVIPHGDYLPGLESNLKN</sequence>
<reference evidence="1 2" key="1">
    <citation type="submission" date="2019-02" db="EMBL/GenBank/DDBJ databases">
        <title>Genomic Encyclopedia of Type Strains, Phase IV (KMG-IV): sequencing the most valuable type-strain genomes for metagenomic binning, comparative biology and taxonomic classification.</title>
        <authorList>
            <person name="Goeker M."/>
        </authorList>
    </citation>
    <scope>NUCLEOTIDE SEQUENCE [LARGE SCALE GENOMIC DNA]</scope>
    <source>
        <strain evidence="1 2">DSM 105135</strain>
    </source>
</reference>
<name>A0A4Q7Z9Z4_9GAMM</name>
<proteinExistence type="predicted"/>
<comment type="caution">
    <text evidence="1">The sequence shown here is derived from an EMBL/GenBank/DDBJ whole genome shotgun (WGS) entry which is preliminary data.</text>
</comment>
<dbReference type="AlphaFoldDB" id="A0A4Q7Z9Z4"/>
<accession>A0A4Q7Z9Z4</accession>
<gene>
    <name evidence="1" type="ORF">EV700_0353</name>
</gene>
<evidence type="ECO:0000313" key="1">
    <source>
        <dbReference type="EMBL" id="RZU47392.1"/>
    </source>
</evidence>
<keyword evidence="2" id="KW-1185">Reference proteome</keyword>
<organism evidence="1 2">
    <name type="scientific">Fluviicoccus keumensis</name>
    <dbReference type="NCBI Taxonomy" id="1435465"/>
    <lineage>
        <taxon>Bacteria</taxon>
        <taxon>Pseudomonadati</taxon>
        <taxon>Pseudomonadota</taxon>
        <taxon>Gammaproteobacteria</taxon>
        <taxon>Moraxellales</taxon>
        <taxon>Moraxellaceae</taxon>
        <taxon>Fluviicoccus</taxon>
    </lineage>
</organism>
<evidence type="ECO:0000313" key="2">
    <source>
        <dbReference type="Proteomes" id="UP000292423"/>
    </source>
</evidence>
<dbReference type="EMBL" id="SHKX01000010">
    <property type="protein sequence ID" value="RZU47392.1"/>
    <property type="molecule type" value="Genomic_DNA"/>
</dbReference>
<protein>
    <submittedName>
        <fullName evidence="1">Uncharacterized protein</fullName>
    </submittedName>
</protein>